<evidence type="ECO:0000256" key="2">
    <source>
        <dbReference type="ARBA" id="ARBA00008467"/>
    </source>
</evidence>
<dbReference type="PROSITE" id="PS00606">
    <property type="entry name" value="KS3_1"/>
    <property type="match status" value="1"/>
</dbReference>
<evidence type="ECO:0000259" key="5">
    <source>
        <dbReference type="PROSITE" id="PS52004"/>
    </source>
</evidence>
<dbReference type="InterPro" id="IPR000794">
    <property type="entry name" value="Beta-ketoacyl_synthase"/>
</dbReference>
<evidence type="ECO:0000313" key="7">
    <source>
        <dbReference type="Proteomes" id="UP000285648"/>
    </source>
</evidence>
<dbReference type="CDD" id="cd00834">
    <property type="entry name" value="KAS_I_II"/>
    <property type="match status" value="1"/>
</dbReference>
<evidence type="ECO:0000256" key="4">
    <source>
        <dbReference type="RuleBase" id="RU003694"/>
    </source>
</evidence>
<comment type="similarity">
    <text evidence="2 4">Belongs to the thiolase-like superfamily. Beta-ketoacyl-ACP synthases family.</text>
</comment>
<dbReference type="GO" id="GO:0006633">
    <property type="term" value="P:fatty acid biosynthetic process"/>
    <property type="evidence" value="ECO:0007669"/>
    <property type="project" value="UniProtKB-UniPathway"/>
</dbReference>
<dbReference type="PROSITE" id="PS52004">
    <property type="entry name" value="KS3_2"/>
    <property type="match status" value="1"/>
</dbReference>
<dbReference type="InterPro" id="IPR018201">
    <property type="entry name" value="Ketoacyl_synth_AS"/>
</dbReference>
<gene>
    <name evidence="6" type="ORF">BIY29_14120</name>
</gene>
<evidence type="ECO:0000256" key="1">
    <source>
        <dbReference type="ARBA" id="ARBA00005194"/>
    </source>
</evidence>
<dbReference type="InterPro" id="IPR016039">
    <property type="entry name" value="Thiolase-like"/>
</dbReference>
<dbReference type="PANTHER" id="PTHR11712:SF336">
    <property type="entry name" value="3-OXOACYL-[ACYL-CARRIER-PROTEIN] SYNTHASE, MITOCHONDRIAL"/>
    <property type="match status" value="1"/>
</dbReference>
<dbReference type="EMBL" id="MJLZ01000035">
    <property type="protein sequence ID" value="RLM21100.1"/>
    <property type="molecule type" value="Genomic_DNA"/>
</dbReference>
<dbReference type="SUPFAM" id="SSF53901">
    <property type="entry name" value="Thiolase-like"/>
    <property type="match status" value="2"/>
</dbReference>
<comment type="caution">
    <text evidence="6">The sequence shown here is derived from an EMBL/GenBank/DDBJ whole genome shotgun (WGS) entry which is preliminary data.</text>
</comment>
<dbReference type="Gene3D" id="3.40.47.10">
    <property type="match status" value="1"/>
</dbReference>
<organism evidence="6 7">
    <name type="scientific">Brenneria alni</name>
    <dbReference type="NCBI Taxonomy" id="71656"/>
    <lineage>
        <taxon>Bacteria</taxon>
        <taxon>Pseudomonadati</taxon>
        <taxon>Pseudomonadota</taxon>
        <taxon>Gammaproteobacteria</taxon>
        <taxon>Enterobacterales</taxon>
        <taxon>Pectobacteriaceae</taxon>
        <taxon>Brenneria</taxon>
    </lineage>
</organism>
<dbReference type="PANTHER" id="PTHR11712">
    <property type="entry name" value="POLYKETIDE SYNTHASE-RELATED"/>
    <property type="match status" value="1"/>
</dbReference>
<keyword evidence="3 4" id="KW-0808">Transferase</keyword>
<keyword evidence="7" id="KW-1185">Reference proteome</keyword>
<dbReference type="Pfam" id="PF02801">
    <property type="entry name" value="Ketoacyl-synt_C"/>
    <property type="match status" value="1"/>
</dbReference>
<dbReference type="AlphaFoldDB" id="A0A421DLC0"/>
<sequence length="407" mass="43358">MSQFNAFVSERIVVTGLGPVHALGIGRDAFFRSLAAGVDGAKPVRSIEVSNYKHQYACEVGILDLNQYSLGVLPEGCEKASLYAILGTQLAIDDAGLTREELKNQPVGCFLGTTDGESQRIDALVSQLHNAASVPQDSFDAVAHARISRNINLYLDSTGPAYTIGNACSASNAAIVSAVEYLQNTEADFAICGGSDVVCRKTFSIFHRLSAISEKHCTPFDLHRKGIIPAEGASILLLEKLSSALARKAKIYGEVVGYGMNCDATHMTNLNPEKIKTCLSRCLDTAGLVPKEVDYICMHGTGTPANDLNEYQSLQKVFGDDIPMCGSIKSMTGHAMGAAAGFGAIACMFALNHGIPPTINLTEQDPEIPLPLTVKYLPQPVNVVLNNAFAFGGNNAIVAFRSMNTHG</sequence>
<proteinExistence type="inferred from homology"/>
<dbReference type="RefSeq" id="WP_121575816.1">
    <property type="nucleotide sequence ID" value="NZ_MJLZ01000035.1"/>
</dbReference>
<evidence type="ECO:0000313" key="6">
    <source>
        <dbReference type="EMBL" id="RLM21100.1"/>
    </source>
</evidence>
<dbReference type="Pfam" id="PF00109">
    <property type="entry name" value="ketoacyl-synt"/>
    <property type="match status" value="1"/>
</dbReference>
<dbReference type="InterPro" id="IPR020841">
    <property type="entry name" value="PKS_Beta-ketoAc_synthase_dom"/>
</dbReference>
<dbReference type="GO" id="GO:0004315">
    <property type="term" value="F:3-oxoacyl-[acyl-carrier-protein] synthase activity"/>
    <property type="evidence" value="ECO:0007669"/>
    <property type="project" value="InterPro"/>
</dbReference>
<dbReference type="InterPro" id="IPR014030">
    <property type="entry name" value="Ketoacyl_synth_N"/>
</dbReference>
<name>A0A421DLC0_9GAMM</name>
<dbReference type="UniPathway" id="UPA00094"/>
<protein>
    <recommendedName>
        <fullName evidence="5">Ketosynthase family 3 (KS3) domain-containing protein</fullName>
    </recommendedName>
</protein>
<reference evidence="6 7" key="1">
    <citation type="submission" date="2016-09" db="EMBL/GenBank/DDBJ databases">
        <authorList>
            <person name="Doonan J."/>
            <person name="Pachebat J.A."/>
            <person name="Golyshin P.N."/>
            <person name="Denman S."/>
            <person name="Mcdonald J.E."/>
        </authorList>
    </citation>
    <scope>NUCLEOTIDE SEQUENCE [LARGE SCALE GENOMIC DNA]</scope>
    <source>
        <strain evidence="6 7">NCPPB 3934</strain>
    </source>
</reference>
<dbReference type="InterPro" id="IPR014031">
    <property type="entry name" value="Ketoacyl_synth_C"/>
</dbReference>
<dbReference type="SMART" id="SM00825">
    <property type="entry name" value="PKS_KS"/>
    <property type="match status" value="1"/>
</dbReference>
<accession>A0A421DLC0</accession>
<dbReference type="OrthoDB" id="9808669at2"/>
<feature type="domain" description="Ketosynthase family 3 (KS3)" evidence="5">
    <location>
        <begin position="9"/>
        <end position="402"/>
    </location>
</feature>
<dbReference type="Proteomes" id="UP000285648">
    <property type="component" value="Unassembled WGS sequence"/>
</dbReference>
<comment type="pathway">
    <text evidence="1">Lipid metabolism; fatty acid biosynthesis.</text>
</comment>
<evidence type="ECO:0000256" key="3">
    <source>
        <dbReference type="ARBA" id="ARBA00022679"/>
    </source>
</evidence>